<protein>
    <submittedName>
        <fullName evidence="1">DUF499 domain-containing protein</fullName>
    </submittedName>
</protein>
<name>A0ABT9EAJ6_9PROT</name>
<dbReference type="InterPro" id="IPR026876">
    <property type="entry name" value="Fn3_assoc_repeat"/>
</dbReference>
<reference evidence="1 2" key="1">
    <citation type="submission" date="2023-08" db="EMBL/GenBank/DDBJ databases">
        <title>The draft genome sequence of Paracraurococcus sp. LOR1-02.</title>
        <authorList>
            <person name="Kingkaew E."/>
            <person name="Tanasupawat S."/>
        </authorList>
    </citation>
    <scope>NUCLEOTIDE SEQUENCE [LARGE SCALE GENOMIC DNA]</scope>
    <source>
        <strain evidence="1 2">LOR1-02</strain>
    </source>
</reference>
<evidence type="ECO:0000313" key="1">
    <source>
        <dbReference type="EMBL" id="MDO9713172.1"/>
    </source>
</evidence>
<organism evidence="1 2">
    <name type="scientific">Paracraurococcus lichenis</name>
    <dbReference type="NCBI Taxonomy" id="3064888"/>
    <lineage>
        <taxon>Bacteria</taxon>
        <taxon>Pseudomonadati</taxon>
        <taxon>Pseudomonadota</taxon>
        <taxon>Alphaproteobacteria</taxon>
        <taxon>Acetobacterales</taxon>
        <taxon>Roseomonadaceae</taxon>
        <taxon>Paracraurococcus</taxon>
    </lineage>
</organism>
<dbReference type="InterPro" id="IPR007555">
    <property type="entry name" value="DUF499"/>
</dbReference>
<proteinExistence type="predicted"/>
<comment type="caution">
    <text evidence="1">The sequence shown here is derived from an EMBL/GenBank/DDBJ whole genome shotgun (WGS) entry which is preliminary data.</text>
</comment>
<gene>
    <name evidence="1" type="ORF">Q7A36_32890</name>
</gene>
<sequence>MSTVRDLCVPHDSVLRADAEPDIEDISSVFAAARGDGQTFFDRTHVTGGMKQMFELGIARLDGRSPVGVYSLTQAMGGGKTHLMVSMGLIAQDPGLRTRVLDAAGVKAPNSFGTARVVTVSGRQPSDRFIWGEIAEQLGKGAEFRKFWENGPKPPGDGDWEALIGAEPVLIMLDELAPYLDQATAFKVGDANLSTLTTYALSNLLAAAIRLPRCMVVVSNLSGSYTGASKNIAQVVANLRDELRRGAKEITPVALNSGEIFDILRKRLFKSLPTADQIDRVATSYAKAMEEAVRSRIVAKGPEQYAEDVHRCYPFHPRMRDLVAMFRNHENWRQTRGLMGFVRAIVRDVWAQGRPNNVGLIGVQHMDLNNSDMRNEVLPLADLQESIAKDIADGGNSNAELVDRKLGHDAGTQVANVILCASLMRGIDAKAGLTREQVVECLVAPGRTAEEFTQAFDDLVKECWYLHRGEGEVVYFARQENITKRLQTEAERAPAPRIEEGIKRRLEEVFRPARARIYQAVLALPEMREIDLSGPRKLIVINPDHKTPPETAERLLSGLTDKNNFLIVTGSPTHFISIEGAMRRLYAAEKVLREMHRDDPLRDDVEDRRNTAEFDLLTQVETVYNRIWYPNRPPGQSGSLQEGKLELRTGRGTDGRSSLDGEAAIEAELIKRGKFEPDPEKKADSLIQRIAGNPETNMGGQLWPDGPSFNTIPWADIVTAARQNPRFVWLPPNGLEAVKRVAVTTGKWREPEPGKVRRGPFPVEKTRVSVTVEARHEDGSVMLAVQPLHAGQTPRIHAAEGTSVSEKDSELKELRFRTSALRMSFLAVDPKGVNPTGEPETWKNRITLQHTVAPVAEGKRIEIIARPGAAGIRYTTDASHPRNGGQVYDGPFVVTPAMATGGRVVVRALAVDGDIEGEETFEIPIAGSGTGVGLDTNVPPTLGEVVDEARPADLVLEFRQTSTEEFFALVDALKAASAEACVPLITVGTGPDACNMRFGSNLRMRGEAMAEAVAAVRSLVGQYNAVTTSNVRSVHFQTGRDLIAFVEKLRIDVGDPRQTVSQVRMDRAA</sequence>
<dbReference type="EMBL" id="JAUTWS010000074">
    <property type="protein sequence ID" value="MDO9713172.1"/>
    <property type="molecule type" value="Genomic_DNA"/>
</dbReference>
<dbReference type="Proteomes" id="UP001243009">
    <property type="component" value="Unassembled WGS sequence"/>
</dbReference>
<dbReference type="Pfam" id="PF13287">
    <property type="entry name" value="Fn3_assoc"/>
    <property type="match status" value="1"/>
</dbReference>
<dbReference type="Pfam" id="PF04465">
    <property type="entry name" value="DUF499"/>
    <property type="match status" value="1"/>
</dbReference>
<evidence type="ECO:0000313" key="2">
    <source>
        <dbReference type="Proteomes" id="UP001243009"/>
    </source>
</evidence>
<keyword evidence="2" id="KW-1185">Reference proteome</keyword>
<accession>A0ABT9EAJ6</accession>
<dbReference type="RefSeq" id="WP_305108032.1">
    <property type="nucleotide sequence ID" value="NZ_JAUTWS010000074.1"/>
</dbReference>